<feature type="region of interest" description="Disordered" evidence="3">
    <location>
        <begin position="85"/>
        <end position="104"/>
    </location>
</feature>
<protein>
    <submittedName>
        <fullName evidence="4">BolA family protein</fullName>
    </submittedName>
</protein>
<dbReference type="InterPro" id="IPR050961">
    <property type="entry name" value="BolA/IbaG_stress_morph_reg"/>
</dbReference>
<evidence type="ECO:0000256" key="2">
    <source>
        <dbReference type="RuleBase" id="RU003860"/>
    </source>
</evidence>
<dbReference type="RefSeq" id="WP_376865353.1">
    <property type="nucleotide sequence ID" value="NZ_JBHRYB010000005.1"/>
</dbReference>
<dbReference type="SUPFAM" id="SSF82657">
    <property type="entry name" value="BolA-like"/>
    <property type="match status" value="1"/>
</dbReference>
<dbReference type="EMBL" id="JBHRYB010000005">
    <property type="protein sequence ID" value="MFC3679613.1"/>
    <property type="molecule type" value="Genomic_DNA"/>
</dbReference>
<gene>
    <name evidence="4" type="ORF">ACFOMG_05740</name>
</gene>
<dbReference type="InterPro" id="IPR036065">
    <property type="entry name" value="BolA-like_sf"/>
</dbReference>
<proteinExistence type="inferred from homology"/>
<evidence type="ECO:0000313" key="4">
    <source>
        <dbReference type="EMBL" id="MFC3679613.1"/>
    </source>
</evidence>
<evidence type="ECO:0000256" key="3">
    <source>
        <dbReference type="SAM" id="MobiDB-lite"/>
    </source>
</evidence>
<dbReference type="Pfam" id="PF01722">
    <property type="entry name" value="BolA"/>
    <property type="match status" value="1"/>
</dbReference>
<reference evidence="5" key="1">
    <citation type="journal article" date="2019" name="Int. J. Syst. Evol. Microbiol.">
        <title>The Global Catalogue of Microorganisms (GCM) 10K type strain sequencing project: providing services to taxonomists for standard genome sequencing and annotation.</title>
        <authorList>
            <consortium name="The Broad Institute Genomics Platform"/>
            <consortium name="The Broad Institute Genome Sequencing Center for Infectious Disease"/>
            <person name="Wu L."/>
            <person name="Ma J."/>
        </authorList>
    </citation>
    <scope>NUCLEOTIDE SEQUENCE [LARGE SCALE GENOMIC DNA]</scope>
    <source>
        <strain evidence="5">KCTC 42424</strain>
    </source>
</reference>
<dbReference type="InterPro" id="IPR002634">
    <property type="entry name" value="BolA"/>
</dbReference>
<sequence length="104" mass="11278">MTTATEQQIEAKLAQLNPQYLEIVNESQMHSGPASDSHFKLTLVSEVFSGKRAVARHQQVYGLLAEQLAGPVHALALHLFTPQEWQQQGQVPASPDCRGGSNAG</sequence>
<dbReference type="PIRSF" id="PIRSF003113">
    <property type="entry name" value="BolA"/>
    <property type="match status" value="1"/>
</dbReference>
<evidence type="ECO:0000256" key="1">
    <source>
        <dbReference type="ARBA" id="ARBA00005578"/>
    </source>
</evidence>
<dbReference type="PANTHER" id="PTHR46229:SF2">
    <property type="entry name" value="BOLA-LIKE PROTEIN 1"/>
    <property type="match status" value="1"/>
</dbReference>
<organism evidence="4 5">
    <name type="scientific">Bacterioplanoides pacificum</name>
    <dbReference type="NCBI Taxonomy" id="1171596"/>
    <lineage>
        <taxon>Bacteria</taxon>
        <taxon>Pseudomonadati</taxon>
        <taxon>Pseudomonadota</taxon>
        <taxon>Gammaproteobacteria</taxon>
        <taxon>Oceanospirillales</taxon>
        <taxon>Oceanospirillaceae</taxon>
        <taxon>Bacterioplanoides</taxon>
    </lineage>
</organism>
<comment type="similarity">
    <text evidence="1 2">Belongs to the BolA/IbaG family.</text>
</comment>
<evidence type="ECO:0000313" key="5">
    <source>
        <dbReference type="Proteomes" id="UP001595722"/>
    </source>
</evidence>
<accession>A0ABV7VRK8</accession>
<comment type="caution">
    <text evidence="4">The sequence shown here is derived from an EMBL/GenBank/DDBJ whole genome shotgun (WGS) entry which is preliminary data.</text>
</comment>
<dbReference type="PANTHER" id="PTHR46229">
    <property type="entry name" value="BOLA TRANSCRIPTION REGULATOR"/>
    <property type="match status" value="1"/>
</dbReference>
<dbReference type="Proteomes" id="UP001595722">
    <property type="component" value="Unassembled WGS sequence"/>
</dbReference>
<dbReference type="Gene3D" id="3.10.20.90">
    <property type="entry name" value="Phosphatidylinositol 3-kinase Catalytic Subunit, Chain A, domain 1"/>
    <property type="match status" value="1"/>
</dbReference>
<name>A0ABV7VRK8_9GAMM</name>
<keyword evidence="5" id="KW-1185">Reference proteome</keyword>